<accession>A0A7Z9E159</accession>
<keyword evidence="3" id="KW-0804">Transcription</keyword>
<feature type="domain" description="HTH arsR-type" evidence="5">
    <location>
        <begin position="16"/>
        <end position="107"/>
    </location>
</feature>
<dbReference type="PANTHER" id="PTHR33154:SF25">
    <property type="entry name" value="LMO0101 PROTEIN"/>
    <property type="match status" value="1"/>
</dbReference>
<feature type="region of interest" description="Disordered" evidence="4">
    <location>
        <begin position="1"/>
        <end position="20"/>
    </location>
</feature>
<proteinExistence type="predicted"/>
<keyword evidence="2" id="KW-0238">DNA-binding</keyword>
<evidence type="ECO:0000256" key="2">
    <source>
        <dbReference type="ARBA" id="ARBA00023125"/>
    </source>
</evidence>
<dbReference type="SMART" id="SM00418">
    <property type="entry name" value="HTH_ARSR"/>
    <property type="match status" value="1"/>
</dbReference>
<dbReference type="GO" id="GO:0003677">
    <property type="term" value="F:DNA binding"/>
    <property type="evidence" value="ECO:0007669"/>
    <property type="project" value="UniProtKB-KW"/>
</dbReference>
<evidence type="ECO:0000313" key="7">
    <source>
        <dbReference type="Proteomes" id="UP000184550"/>
    </source>
</evidence>
<dbReference type="GO" id="GO:0003700">
    <property type="term" value="F:DNA-binding transcription factor activity"/>
    <property type="evidence" value="ECO:0007669"/>
    <property type="project" value="InterPro"/>
</dbReference>
<evidence type="ECO:0000313" key="6">
    <source>
        <dbReference type="EMBL" id="VXD22208.1"/>
    </source>
</evidence>
<dbReference type="Pfam" id="PF12840">
    <property type="entry name" value="HTH_20"/>
    <property type="match status" value="1"/>
</dbReference>
<dbReference type="InterPro" id="IPR001845">
    <property type="entry name" value="HTH_ArsR_DNA-bd_dom"/>
</dbReference>
<dbReference type="RefSeq" id="WP_083624580.1">
    <property type="nucleotide sequence ID" value="NZ_LR734877.1"/>
</dbReference>
<dbReference type="PROSITE" id="PS50987">
    <property type="entry name" value="HTH_ARSR_2"/>
    <property type="match status" value="1"/>
</dbReference>
<dbReference type="InterPro" id="IPR011991">
    <property type="entry name" value="ArsR-like_HTH"/>
</dbReference>
<name>A0A7Z9E159_9CYAN</name>
<dbReference type="CDD" id="cd00090">
    <property type="entry name" value="HTH_ARSR"/>
    <property type="match status" value="1"/>
</dbReference>
<keyword evidence="1" id="KW-0805">Transcription regulation</keyword>
<dbReference type="EMBL" id="CZCU02000151">
    <property type="protein sequence ID" value="VXD22208.1"/>
    <property type="molecule type" value="Genomic_DNA"/>
</dbReference>
<gene>
    <name evidence="6" type="ORF">PL8927_740013</name>
</gene>
<dbReference type="SUPFAM" id="SSF46785">
    <property type="entry name" value="Winged helix' DNA-binding domain"/>
    <property type="match status" value="1"/>
</dbReference>
<dbReference type="PRINTS" id="PR00778">
    <property type="entry name" value="HTHARSR"/>
</dbReference>
<dbReference type="AlphaFoldDB" id="A0A7Z9E159"/>
<dbReference type="InterPro" id="IPR036390">
    <property type="entry name" value="WH_DNA-bd_sf"/>
</dbReference>
<dbReference type="Gene3D" id="1.10.10.10">
    <property type="entry name" value="Winged helix-like DNA-binding domain superfamily/Winged helix DNA-binding domain"/>
    <property type="match status" value="1"/>
</dbReference>
<dbReference type="Proteomes" id="UP000184550">
    <property type="component" value="Unassembled WGS sequence"/>
</dbReference>
<dbReference type="OrthoDB" id="9798835at2"/>
<keyword evidence="7" id="KW-1185">Reference proteome</keyword>
<dbReference type="NCBIfam" id="NF033788">
    <property type="entry name" value="HTH_metalloreg"/>
    <property type="match status" value="1"/>
</dbReference>
<evidence type="ECO:0000259" key="5">
    <source>
        <dbReference type="PROSITE" id="PS50987"/>
    </source>
</evidence>
<protein>
    <submittedName>
        <fullName evidence="6">ArsR family transcriptional regulatory protein (Modular protein)</fullName>
    </submittedName>
</protein>
<evidence type="ECO:0000256" key="4">
    <source>
        <dbReference type="SAM" id="MobiDB-lite"/>
    </source>
</evidence>
<reference evidence="6" key="1">
    <citation type="submission" date="2019-10" db="EMBL/GenBank/DDBJ databases">
        <authorList>
            <consortium name="Genoscope - CEA"/>
            <person name="William W."/>
        </authorList>
    </citation>
    <scope>NUCLEOTIDE SEQUENCE [LARGE SCALE GENOMIC DNA]</scope>
    <source>
        <strain evidence="6">BBR_PRJEB10992</strain>
    </source>
</reference>
<dbReference type="PANTHER" id="PTHR33154">
    <property type="entry name" value="TRANSCRIPTIONAL REGULATOR, ARSR FAMILY"/>
    <property type="match status" value="1"/>
</dbReference>
<dbReference type="InterPro" id="IPR051081">
    <property type="entry name" value="HTH_MetalResp_TranReg"/>
</dbReference>
<evidence type="ECO:0000256" key="3">
    <source>
        <dbReference type="ARBA" id="ARBA00023163"/>
    </source>
</evidence>
<comment type="caution">
    <text evidence="6">The sequence shown here is derived from an EMBL/GenBank/DDBJ whole genome shotgun (WGS) entry which is preliminary data.</text>
</comment>
<dbReference type="InterPro" id="IPR036388">
    <property type="entry name" value="WH-like_DNA-bd_sf"/>
</dbReference>
<feature type="compositionally biased region" description="Polar residues" evidence="4">
    <location>
        <begin position="1"/>
        <end position="12"/>
    </location>
</feature>
<organism evidence="6 7">
    <name type="scientific">Planktothrix serta PCC 8927</name>
    <dbReference type="NCBI Taxonomy" id="671068"/>
    <lineage>
        <taxon>Bacteria</taxon>
        <taxon>Bacillati</taxon>
        <taxon>Cyanobacteriota</taxon>
        <taxon>Cyanophyceae</taxon>
        <taxon>Oscillatoriophycideae</taxon>
        <taxon>Oscillatoriales</taxon>
        <taxon>Microcoleaceae</taxon>
        <taxon>Planktothrix</taxon>
    </lineage>
</organism>
<evidence type="ECO:0000256" key="1">
    <source>
        <dbReference type="ARBA" id="ARBA00023015"/>
    </source>
</evidence>
<sequence>MSDSCENLSESVPQPLAPTDTGRRAKIFAALGDPTRLRIIEMLTQQTEMSGSEVASQAGISLALFCHHSKILAEAGLIRIRKDGQTKYNSINWQVLKECFQGLIKSE</sequence>